<comment type="caution">
    <text evidence="2">The sequence shown here is derived from an EMBL/GenBank/DDBJ whole genome shotgun (WGS) entry which is preliminary data.</text>
</comment>
<dbReference type="EMBL" id="QGTR01000002">
    <property type="protein sequence ID" value="PWW01851.1"/>
    <property type="molecule type" value="Genomic_DNA"/>
</dbReference>
<gene>
    <name evidence="2" type="ORF">DFR52_102515</name>
</gene>
<evidence type="ECO:0000313" key="3">
    <source>
        <dbReference type="Proteomes" id="UP000246352"/>
    </source>
</evidence>
<accession>A0A317PNL3</accession>
<evidence type="ECO:0000256" key="1">
    <source>
        <dbReference type="SAM" id="SignalP"/>
    </source>
</evidence>
<dbReference type="AlphaFoldDB" id="A0A317PNL3"/>
<evidence type="ECO:0000313" key="2">
    <source>
        <dbReference type="EMBL" id="PWW01851.1"/>
    </source>
</evidence>
<organism evidence="2 3">
    <name type="scientific">Hoeflea marina</name>
    <dbReference type="NCBI Taxonomy" id="274592"/>
    <lineage>
        <taxon>Bacteria</taxon>
        <taxon>Pseudomonadati</taxon>
        <taxon>Pseudomonadota</taxon>
        <taxon>Alphaproteobacteria</taxon>
        <taxon>Hyphomicrobiales</taxon>
        <taxon>Rhizobiaceae</taxon>
        <taxon>Hoeflea</taxon>
    </lineage>
</organism>
<keyword evidence="3" id="KW-1185">Reference proteome</keyword>
<name>A0A317PNL3_9HYPH</name>
<sequence length="117" mass="13200">MWKLAGMVLALVFSVGAAEEPKVTVGEWLTSMDQSEQEIWFAISGKSLDAANEYLKFKSQPPLFCIPPELDFNGTRYRSLFIELIKQHPEIASKDATEFEPFLLIALRNAFQCPSSK</sequence>
<reference evidence="2 3" key="1">
    <citation type="submission" date="2018-05" db="EMBL/GenBank/DDBJ databases">
        <title>Genomic Encyclopedia of Type Strains, Phase IV (KMG-IV): sequencing the most valuable type-strain genomes for metagenomic binning, comparative biology and taxonomic classification.</title>
        <authorList>
            <person name="Goeker M."/>
        </authorList>
    </citation>
    <scope>NUCLEOTIDE SEQUENCE [LARGE SCALE GENOMIC DNA]</scope>
    <source>
        <strain evidence="2 3">DSM 16791</strain>
    </source>
</reference>
<feature type="chain" id="PRO_5016289270" description="Rap1a immunity protein domain-containing protein" evidence="1">
    <location>
        <begin position="18"/>
        <end position="117"/>
    </location>
</feature>
<dbReference type="Proteomes" id="UP000246352">
    <property type="component" value="Unassembled WGS sequence"/>
</dbReference>
<proteinExistence type="predicted"/>
<feature type="signal peptide" evidence="1">
    <location>
        <begin position="1"/>
        <end position="17"/>
    </location>
</feature>
<keyword evidence="1" id="KW-0732">Signal</keyword>
<evidence type="ECO:0008006" key="4">
    <source>
        <dbReference type="Google" id="ProtNLM"/>
    </source>
</evidence>
<protein>
    <recommendedName>
        <fullName evidence="4">Rap1a immunity protein domain-containing protein</fullName>
    </recommendedName>
</protein>